<protein>
    <recommendedName>
        <fullName evidence="2">Ubiquitin-like domain-containing protein</fullName>
    </recommendedName>
</protein>
<evidence type="ECO:0000259" key="2">
    <source>
        <dbReference type="PROSITE" id="PS50053"/>
    </source>
</evidence>
<dbReference type="AlphaFoldDB" id="A0A485NRW8"/>
<organism evidence="3 4">
    <name type="scientific">Lynx pardinus</name>
    <name type="common">Iberian lynx</name>
    <name type="synonym">Felis pardina</name>
    <dbReference type="NCBI Taxonomy" id="191816"/>
    <lineage>
        <taxon>Eukaryota</taxon>
        <taxon>Metazoa</taxon>
        <taxon>Chordata</taxon>
        <taxon>Craniata</taxon>
        <taxon>Vertebrata</taxon>
        <taxon>Euteleostomi</taxon>
        <taxon>Mammalia</taxon>
        <taxon>Eutheria</taxon>
        <taxon>Laurasiatheria</taxon>
        <taxon>Carnivora</taxon>
        <taxon>Feliformia</taxon>
        <taxon>Felidae</taxon>
        <taxon>Felinae</taxon>
        <taxon>Lynx</taxon>
    </lineage>
</organism>
<gene>
    <name evidence="3" type="ORF">LYPA_23C007963</name>
</gene>
<dbReference type="Gene3D" id="3.10.20.90">
    <property type="entry name" value="Phosphatidylinositol 3-kinase Catalytic Subunit, Chain A, domain 1"/>
    <property type="match status" value="1"/>
</dbReference>
<dbReference type="PROSITE" id="PS50053">
    <property type="entry name" value="UBIQUITIN_2"/>
    <property type="match status" value="1"/>
</dbReference>
<reference evidence="3 4" key="1">
    <citation type="submission" date="2019-01" db="EMBL/GenBank/DDBJ databases">
        <authorList>
            <person name="Alioto T."/>
            <person name="Alioto T."/>
        </authorList>
    </citation>
    <scope>NUCLEOTIDE SEQUENCE [LARGE SCALE GENOMIC DNA]</scope>
</reference>
<dbReference type="Proteomes" id="UP000386466">
    <property type="component" value="Unassembled WGS sequence"/>
</dbReference>
<feature type="region of interest" description="Disordered" evidence="1">
    <location>
        <begin position="78"/>
        <end position="131"/>
    </location>
</feature>
<name>A0A485NRW8_LYNPA</name>
<dbReference type="EMBL" id="CAAGRJ010017536">
    <property type="protein sequence ID" value="VFV32812.1"/>
    <property type="molecule type" value="Genomic_DNA"/>
</dbReference>
<feature type="compositionally biased region" description="Basic and acidic residues" evidence="1">
    <location>
        <begin position="86"/>
        <end position="104"/>
    </location>
</feature>
<keyword evidence="4" id="KW-1185">Reference proteome</keyword>
<dbReference type="InterPro" id="IPR000626">
    <property type="entry name" value="Ubiquitin-like_dom"/>
</dbReference>
<evidence type="ECO:0000256" key="1">
    <source>
        <dbReference type="SAM" id="MobiDB-lite"/>
    </source>
</evidence>
<proteinExistence type="predicted"/>
<dbReference type="SUPFAM" id="SSF54236">
    <property type="entry name" value="Ubiquitin-like"/>
    <property type="match status" value="1"/>
</dbReference>
<feature type="domain" description="Ubiquitin-like" evidence="2">
    <location>
        <begin position="1"/>
        <end position="74"/>
    </location>
</feature>
<evidence type="ECO:0000313" key="3">
    <source>
        <dbReference type="EMBL" id="VFV32812.1"/>
    </source>
</evidence>
<sequence>MQLFVLTPKLHALGLTGHKMRVQIKARVALLEGVPPGDQVVLPAGTLLEDEAALGQCGEEALSTPEVAGRMRGGSLEAMVPWPVMGKKEAKPQRGRTGDKEDRPGQAADAVNRHFVSVVPNFGKTGPKASS</sequence>
<evidence type="ECO:0000313" key="4">
    <source>
        <dbReference type="Proteomes" id="UP000386466"/>
    </source>
</evidence>
<accession>A0A485NRW8</accession>
<dbReference type="InterPro" id="IPR029071">
    <property type="entry name" value="Ubiquitin-like_domsf"/>
</dbReference>